<dbReference type="Gene3D" id="1.20.1420.10">
    <property type="entry name" value="Talin, central domain"/>
    <property type="match status" value="1"/>
</dbReference>
<dbReference type="GO" id="GO:0005634">
    <property type="term" value="C:nucleus"/>
    <property type="evidence" value="ECO:0007669"/>
    <property type="project" value="TreeGrafter"/>
</dbReference>
<evidence type="ECO:0000313" key="4">
    <source>
        <dbReference type="Proteomes" id="UP001150569"/>
    </source>
</evidence>
<dbReference type="Gene3D" id="1.20.1410.10">
    <property type="entry name" value="I/LWEQ domain"/>
    <property type="match status" value="1"/>
</dbReference>
<dbReference type="PANTHER" id="PTHR15492">
    <property type="entry name" value="CYCLIN D1-BINDING PROTEIN 1"/>
    <property type="match status" value="1"/>
</dbReference>
<proteinExistence type="predicted"/>
<feature type="region of interest" description="Disordered" evidence="1">
    <location>
        <begin position="203"/>
        <end position="242"/>
    </location>
</feature>
<dbReference type="InterPro" id="IPR049317">
    <property type="entry name" value="GCIP-like_N"/>
</dbReference>
<dbReference type="EMBL" id="JANBPT010000008">
    <property type="protein sequence ID" value="KAJ1930405.1"/>
    <property type="molecule type" value="Genomic_DNA"/>
</dbReference>
<feature type="compositionally biased region" description="Basic and acidic residues" evidence="1">
    <location>
        <begin position="217"/>
        <end position="230"/>
    </location>
</feature>
<dbReference type="InterPro" id="IPR026907">
    <property type="entry name" value="GCIP-like"/>
</dbReference>
<feature type="domain" description="Cyclin-D1-binding protein 1-like N-terminal" evidence="2">
    <location>
        <begin position="58"/>
        <end position="203"/>
    </location>
</feature>
<sequence length="360" mass="39581">MATNETHVRYLKTLVQLSKQCATIESLIGNPEFRQYNRDSTLQLDAEGTMLRAMTEDLTTRIEDECTKIALSFNNADVAVLGQAAADRMIKERLPLLVSFIKTLPTSAGETFLDAYLALTRDLLSRLAALFTSVAESFALTVGGRTLPKDLQQRTLSNAQLSWDACKALHGGPRNNLQAVRRKWVLDITPLVADAARELGETLAEDSGGEVGGSEENAGKDSKAGEKQDDGDGEEDDDGISDGIADWSVEKRELAQEVLNYTQLVTEFYMVVDKACLRRSQNQNAELVAWLDALVPQGQALSGDVDEVVCAVWEEDEVDNIRPFLNTLQEHARKMASAVRPRMDPQAPELTVLERLAAKA</sequence>
<feature type="compositionally biased region" description="Acidic residues" evidence="1">
    <location>
        <begin position="231"/>
        <end position="240"/>
    </location>
</feature>
<evidence type="ECO:0000256" key="1">
    <source>
        <dbReference type="SAM" id="MobiDB-lite"/>
    </source>
</evidence>
<dbReference type="OrthoDB" id="41588at2759"/>
<keyword evidence="4" id="KW-1185">Reference proteome</keyword>
<dbReference type="Pfam" id="PF13324">
    <property type="entry name" value="GCIP_N"/>
    <property type="match status" value="1"/>
</dbReference>
<protein>
    <recommendedName>
        <fullName evidence="2">Cyclin-D1-binding protein 1-like N-terminal domain-containing protein</fullName>
    </recommendedName>
</protein>
<name>A0A9W8ALW6_9FUNG</name>
<dbReference type="PANTHER" id="PTHR15492:SF1">
    <property type="entry name" value="CYCLIN-D1-BINDING PROTEIN 1"/>
    <property type="match status" value="1"/>
</dbReference>
<evidence type="ECO:0000313" key="3">
    <source>
        <dbReference type="EMBL" id="KAJ1930405.1"/>
    </source>
</evidence>
<evidence type="ECO:0000259" key="2">
    <source>
        <dbReference type="Pfam" id="PF13324"/>
    </source>
</evidence>
<dbReference type="AlphaFoldDB" id="A0A9W8ALW6"/>
<gene>
    <name evidence="3" type="ORF">IWQ60_000342</name>
</gene>
<comment type="caution">
    <text evidence="3">The sequence shown here is derived from an EMBL/GenBank/DDBJ whole genome shotgun (WGS) entry which is preliminary data.</text>
</comment>
<organism evidence="3 4">
    <name type="scientific">Tieghemiomyces parasiticus</name>
    <dbReference type="NCBI Taxonomy" id="78921"/>
    <lineage>
        <taxon>Eukaryota</taxon>
        <taxon>Fungi</taxon>
        <taxon>Fungi incertae sedis</taxon>
        <taxon>Zoopagomycota</taxon>
        <taxon>Kickxellomycotina</taxon>
        <taxon>Dimargaritomycetes</taxon>
        <taxon>Dimargaritales</taxon>
        <taxon>Dimargaritaceae</taxon>
        <taxon>Tieghemiomyces</taxon>
    </lineage>
</organism>
<accession>A0A9W8ALW6</accession>
<dbReference type="Proteomes" id="UP001150569">
    <property type="component" value="Unassembled WGS sequence"/>
</dbReference>
<reference evidence="3" key="1">
    <citation type="submission" date="2022-07" db="EMBL/GenBank/DDBJ databases">
        <title>Phylogenomic reconstructions and comparative analyses of Kickxellomycotina fungi.</title>
        <authorList>
            <person name="Reynolds N.K."/>
            <person name="Stajich J.E."/>
            <person name="Barry K."/>
            <person name="Grigoriev I.V."/>
            <person name="Crous P."/>
            <person name="Smith M.E."/>
        </authorList>
    </citation>
    <scope>NUCLEOTIDE SEQUENCE</scope>
    <source>
        <strain evidence="3">RSA 861</strain>
    </source>
</reference>